<keyword evidence="8" id="KW-1185">Reference proteome</keyword>
<dbReference type="Gene3D" id="1.10.287.470">
    <property type="entry name" value="Helix hairpin bin"/>
    <property type="match status" value="1"/>
</dbReference>
<protein>
    <submittedName>
        <fullName evidence="7">Efflux RND transporter periplasmic adaptor subunit</fullName>
    </submittedName>
</protein>
<reference evidence="7 8" key="1">
    <citation type="submission" date="2023-06" db="EMBL/GenBank/DDBJ databases">
        <title>Microbacterium sp. nov., isolated from a waste landfill.</title>
        <authorList>
            <person name="Wen W."/>
        </authorList>
    </citation>
    <scope>NUCLEOTIDE SEQUENCE [LARGE SCALE GENOMIC DNA]</scope>
    <source>
        <strain evidence="7 8">ASV49</strain>
    </source>
</reference>
<dbReference type="EMBL" id="JASXSZ010000001">
    <property type="protein sequence ID" value="MDL9978876.1"/>
    <property type="molecule type" value="Genomic_DNA"/>
</dbReference>
<dbReference type="RefSeq" id="WP_286287673.1">
    <property type="nucleotide sequence ID" value="NZ_JASXSZ010000001.1"/>
</dbReference>
<feature type="region of interest" description="Disordered" evidence="3">
    <location>
        <begin position="196"/>
        <end position="237"/>
    </location>
</feature>
<feature type="compositionally biased region" description="Gly residues" evidence="3">
    <location>
        <begin position="216"/>
        <end position="232"/>
    </location>
</feature>
<evidence type="ECO:0000256" key="3">
    <source>
        <dbReference type="SAM" id="MobiDB-lite"/>
    </source>
</evidence>
<evidence type="ECO:0000256" key="1">
    <source>
        <dbReference type="ARBA" id="ARBA00004196"/>
    </source>
</evidence>
<gene>
    <name evidence="7" type="ORF">QSV35_06005</name>
</gene>
<keyword evidence="4" id="KW-0812">Transmembrane</keyword>
<evidence type="ECO:0000313" key="7">
    <source>
        <dbReference type="EMBL" id="MDL9978876.1"/>
    </source>
</evidence>
<feature type="transmembrane region" description="Helical" evidence="4">
    <location>
        <begin position="35"/>
        <end position="56"/>
    </location>
</feature>
<dbReference type="InterPro" id="IPR058625">
    <property type="entry name" value="MdtA-like_BSH"/>
</dbReference>
<feature type="compositionally biased region" description="Acidic residues" evidence="3">
    <location>
        <begin position="1"/>
        <end position="11"/>
    </location>
</feature>
<keyword evidence="4" id="KW-1133">Transmembrane helix</keyword>
<dbReference type="Pfam" id="PF25917">
    <property type="entry name" value="BSH_RND"/>
    <property type="match status" value="1"/>
</dbReference>
<dbReference type="Gene3D" id="2.40.30.170">
    <property type="match status" value="1"/>
</dbReference>
<evidence type="ECO:0000256" key="2">
    <source>
        <dbReference type="ARBA" id="ARBA00023054"/>
    </source>
</evidence>
<organism evidence="7 8">
    <name type="scientific">Microbacterium candidum</name>
    <dbReference type="NCBI Taxonomy" id="3041922"/>
    <lineage>
        <taxon>Bacteria</taxon>
        <taxon>Bacillati</taxon>
        <taxon>Actinomycetota</taxon>
        <taxon>Actinomycetes</taxon>
        <taxon>Micrococcales</taxon>
        <taxon>Microbacteriaceae</taxon>
        <taxon>Microbacterium</taxon>
    </lineage>
</organism>
<keyword evidence="4" id="KW-0472">Membrane</keyword>
<sequence>MNPVDTPDEGPDPTQPLEPTPSRAGRRKAWWRRPITIVSAAVVIVLVGGGVTAFAMSRPQAQAQRTYTVSTTTLEQTVSATGTLEPASEADLSFASTGTVQTVDVKVGDTVTAGQTLATIDPSTLQSDLDLAQATVAQAQAQVSAASGSTAVAAANAQLASANAKLALAQSALAGATMTSPIAGVVASVNLTAGTTESGSTGSTGASSSASSNASRGGGTGGSGTGNTGSTGSGSTTAQITVISPTQWVVDASVGSSDLASLKAGLQAQITPTGVRQPLFGTVQTIGIVATSSGSGAATFPVTIAVTGAQTGLYSGTTASVSITVKQLDNVLAVPTYALSSSGGKTTVVVQKNGKNTTVPVTVGQVYGAETQIMSGLTSGDVIVLPSFLSTGTTGTTGTTGRGFGGGGFGGGGFGGGGFGGGGGGGRTGGGGTGGNGGGNG</sequence>
<dbReference type="PANTHER" id="PTHR32347">
    <property type="entry name" value="EFFLUX SYSTEM COMPONENT YKNX-RELATED"/>
    <property type="match status" value="1"/>
</dbReference>
<dbReference type="Gene3D" id="2.40.50.100">
    <property type="match status" value="1"/>
</dbReference>
<evidence type="ECO:0000259" key="6">
    <source>
        <dbReference type="Pfam" id="PF25967"/>
    </source>
</evidence>
<evidence type="ECO:0000259" key="5">
    <source>
        <dbReference type="Pfam" id="PF25917"/>
    </source>
</evidence>
<feature type="compositionally biased region" description="Low complexity" evidence="3">
    <location>
        <begin position="196"/>
        <end position="215"/>
    </location>
</feature>
<feature type="domain" description="Multidrug resistance protein MdtA-like barrel-sandwich hybrid" evidence="5">
    <location>
        <begin position="98"/>
        <end position="196"/>
    </location>
</feature>
<name>A0ABT7MWQ0_9MICO</name>
<dbReference type="InterPro" id="IPR050465">
    <property type="entry name" value="UPF0194_transport"/>
</dbReference>
<dbReference type="SUPFAM" id="SSF111369">
    <property type="entry name" value="HlyD-like secretion proteins"/>
    <property type="match status" value="1"/>
</dbReference>
<accession>A0ABT7MWQ0</accession>
<dbReference type="PANTHER" id="PTHR32347:SF23">
    <property type="entry name" value="BLL5650 PROTEIN"/>
    <property type="match status" value="1"/>
</dbReference>
<keyword evidence="2" id="KW-0175">Coiled coil</keyword>
<feature type="region of interest" description="Disordered" evidence="3">
    <location>
        <begin position="1"/>
        <end position="26"/>
    </location>
</feature>
<dbReference type="Proteomes" id="UP001235064">
    <property type="component" value="Unassembled WGS sequence"/>
</dbReference>
<dbReference type="Gene3D" id="2.40.420.20">
    <property type="match status" value="1"/>
</dbReference>
<evidence type="ECO:0000313" key="8">
    <source>
        <dbReference type="Proteomes" id="UP001235064"/>
    </source>
</evidence>
<comment type="caution">
    <text evidence="7">The sequence shown here is derived from an EMBL/GenBank/DDBJ whole genome shotgun (WGS) entry which is preliminary data.</text>
</comment>
<dbReference type="InterPro" id="IPR058627">
    <property type="entry name" value="MdtA-like_C"/>
</dbReference>
<proteinExistence type="predicted"/>
<feature type="domain" description="Multidrug resistance protein MdtA-like C-terminal permuted SH3" evidence="6">
    <location>
        <begin position="330"/>
        <end position="384"/>
    </location>
</feature>
<comment type="subcellular location">
    <subcellularLocation>
        <location evidence="1">Cell envelope</location>
    </subcellularLocation>
</comment>
<dbReference type="Pfam" id="PF25967">
    <property type="entry name" value="RND-MFP_C"/>
    <property type="match status" value="1"/>
</dbReference>
<evidence type="ECO:0000256" key="4">
    <source>
        <dbReference type="SAM" id="Phobius"/>
    </source>
</evidence>